<comment type="caution">
    <text evidence="9">The sequence shown here is derived from an EMBL/GenBank/DDBJ whole genome shotgun (WGS) entry which is preliminary data.</text>
</comment>
<feature type="transmembrane region" description="Helical" evidence="8">
    <location>
        <begin position="443"/>
        <end position="464"/>
    </location>
</feature>
<dbReference type="Proteomes" id="UP000620670">
    <property type="component" value="Unassembled WGS sequence"/>
</dbReference>
<dbReference type="Pfam" id="PF02417">
    <property type="entry name" value="Chromate_transp"/>
    <property type="match status" value="2"/>
</dbReference>
<feature type="transmembrane region" description="Helical" evidence="8">
    <location>
        <begin position="149"/>
        <end position="171"/>
    </location>
</feature>
<feature type="transmembrane region" description="Helical" evidence="8">
    <location>
        <begin position="260"/>
        <end position="281"/>
    </location>
</feature>
<name>A0ABS0XVE5_9HYPH</name>
<evidence type="ECO:0000256" key="7">
    <source>
        <dbReference type="SAM" id="MobiDB-lite"/>
    </source>
</evidence>
<feature type="transmembrane region" description="Helical" evidence="8">
    <location>
        <begin position="178"/>
        <end position="198"/>
    </location>
</feature>
<feature type="transmembrane region" description="Helical" evidence="8">
    <location>
        <begin position="402"/>
        <end position="423"/>
    </location>
</feature>
<keyword evidence="5 8" id="KW-1133">Transmembrane helix</keyword>
<feature type="transmembrane region" description="Helical" evidence="8">
    <location>
        <begin position="471"/>
        <end position="490"/>
    </location>
</feature>
<dbReference type="NCBIfam" id="TIGR00937">
    <property type="entry name" value="2A51"/>
    <property type="match status" value="1"/>
</dbReference>
<feature type="transmembrane region" description="Helical" evidence="8">
    <location>
        <begin position="122"/>
        <end position="143"/>
    </location>
</feature>
<dbReference type="InterPro" id="IPR014047">
    <property type="entry name" value="Chr_Tranpt_l_chain"/>
</dbReference>
<reference evidence="10" key="1">
    <citation type="submission" date="2020-12" db="EMBL/GenBank/DDBJ databases">
        <title>Hymenobacter sp.</title>
        <authorList>
            <person name="Kim M.K."/>
        </authorList>
    </citation>
    <scope>NUCLEOTIDE SEQUENCE [LARGE SCALE GENOMIC DNA]</scope>
    <source>
        <strain evidence="10">BT325</strain>
    </source>
</reference>
<evidence type="ECO:0000313" key="9">
    <source>
        <dbReference type="EMBL" id="MBJ6124000.1"/>
    </source>
</evidence>
<evidence type="ECO:0000256" key="1">
    <source>
        <dbReference type="ARBA" id="ARBA00004651"/>
    </source>
</evidence>
<protein>
    <submittedName>
        <fullName evidence="9">Chromate efflux transporter</fullName>
    </submittedName>
</protein>
<evidence type="ECO:0000256" key="8">
    <source>
        <dbReference type="SAM" id="Phobius"/>
    </source>
</evidence>
<feature type="transmembrane region" description="Helical" evidence="8">
    <location>
        <begin position="364"/>
        <end position="390"/>
    </location>
</feature>
<keyword evidence="3" id="KW-1003">Cell membrane</keyword>
<comment type="similarity">
    <text evidence="2">Belongs to the chromate ion transporter (CHR) (TC 2.A.51) family.</text>
</comment>
<evidence type="ECO:0000256" key="4">
    <source>
        <dbReference type="ARBA" id="ARBA00022692"/>
    </source>
</evidence>
<dbReference type="InterPro" id="IPR003370">
    <property type="entry name" value="Chromate_transpt"/>
</dbReference>
<comment type="subcellular location">
    <subcellularLocation>
        <location evidence="1">Cell membrane</location>
        <topology evidence="1">Multi-pass membrane protein</topology>
    </subcellularLocation>
</comment>
<proteinExistence type="inferred from homology"/>
<evidence type="ECO:0000313" key="10">
    <source>
        <dbReference type="Proteomes" id="UP000620670"/>
    </source>
</evidence>
<feature type="region of interest" description="Disordered" evidence="7">
    <location>
        <begin position="1"/>
        <end position="44"/>
    </location>
</feature>
<dbReference type="PIRSF" id="PIRSF004810">
    <property type="entry name" value="ChrA"/>
    <property type="match status" value="1"/>
</dbReference>
<dbReference type="PANTHER" id="PTHR33567:SF3">
    <property type="entry name" value="CHROMATE ION TRANSPORTER (EUROFUNG)"/>
    <property type="match status" value="1"/>
</dbReference>
<feature type="transmembrane region" description="Helical" evidence="8">
    <location>
        <begin position="287"/>
        <end position="310"/>
    </location>
</feature>
<accession>A0ABS0XVE5</accession>
<keyword evidence="4 8" id="KW-0812">Transmembrane</keyword>
<gene>
    <name evidence="9" type="primary">chrA</name>
    <name evidence="9" type="ORF">JAO75_01140</name>
</gene>
<evidence type="ECO:0000256" key="5">
    <source>
        <dbReference type="ARBA" id="ARBA00022989"/>
    </source>
</evidence>
<evidence type="ECO:0000256" key="3">
    <source>
        <dbReference type="ARBA" id="ARBA00022475"/>
    </source>
</evidence>
<feature type="compositionally biased region" description="Low complexity" evidence="7">
    <location>
        <begin position="29"/>
        <end position="41"/>
    </location>
</feature>
<dbReference type="EMBL" id="JAELXT010000001">
    <property type="protein sequence ID" value="MBJ6124000.1"/>
    <property type="molecule type" value="Genomic_DNA"/>
</dbReference>
<dbReference type="PANTHER" id="PTHR33567">
    <property type="entry name" value="CHROMATE ION TRANSPORTER (EUROFUNG)"/>
    <property type="match status" value="1"/>
</dbReference>
<sequence length="491" mass="51829">MRSIAGAGMPRTRPTAGPRRSRELDVNETAQSTRSSASQARPGHGVSLGEAFRVWLRVAALSFGGPAGQIAVMHRILVEERRWISESRFLHALNYCMLLPGPEAQQLATYVGWLMHRTLGGLMAGGLFILPGIIAIMGLSWIYALYGNVGFVAALFFGLKAAVLAIVLEAVVRIGRRALKNSVLIGIAAAAFVAIFFLDAPFPLIILAAGLIGFLGGKANLPQFHGGGHGSQSGAESDNLLGEHLPAHARPNTGRSLRIAAVWLALWLLPVAALLLILGGSNVFSQIAVFFSKMAMVTFGGAYAVLAYVAQQAVETHGWLQPGEMLDGLGMAETTPGPLIMVLQFVGFMAALRDAGTLDPLLAATLGGLLATWVTFAPCFLWIFLGAPYIEALRGNRALSGALTAITAAVVGVILNLAIWFGIHTIFSDVRPVEWGAFSFDAPVWQSANLWALLLSAAAIVAMFRFHVGMLPTLAATSAAGIALYAAGVIA</sequence>
<keyword evidence="10" id="KW-1185">Reference proteome</keyword>
<organism evidence="9 10">
    <name type="scientific">Microvirga splendida</name>
    <dbReference type="NCBI Taxonomy" id="2795727"/>
    <lineage>
        <taxon>Bacteria</taxon>
        <taxon>Pseudomonadati</taxon>
        <taxon>Pseudomonadota</taxon>
        <taxon>Alphaproteobacteria</taxon>
        <taxon>Hyphomicrobiales</taxon>
        <taxon>Methylobacteriaceae</taxon>
        <taxon>Microvirga</taxon>
    </lineage>
</organism>
<keyword evidence="6 8" id="KW-0472">Membrane</keyword>
<evidence type="ECO:0000256" key="2">
    <source>
        <dbReference type="ARBA" id="ARBA00005262"/>
    </source>
</evidence>
<evidence type="ECO:0000256" key="6">
    <source>
        <dbReference type="ARBA" id="ARBA00023136"/>
    </source>
</evidence>